<evidence type="ECO:0000259" key="7">
    <source>
        <dbReference type="PROSITE" id="PS51032"/>
    </source>
</evidence>
<keyword evidence="4" id="KW-0804">Transcription</keyword>
<comment type="subcellular location">
    <subcellularLocation>
        <location evidence="1">Nucleus</location>
    </subcellularLocation>
</comment>
<dbReference type="PROSITE" id="PS51032">
    <property type="entry name" value="AP2_ERF"/>
    <property type="match status" value="1"/>
</dbReference>
<evidence type="ECO:0000313" key="9">
    <source>
        <dbReference type="Proteomes" id="UP000288805"/>
    </source>
</evidence>
<evidence type="ECO:0000256" key="2">
    <source>
        <dbReference type="ARBA" id="ARBA00023015"/>
    </source>
</evidence>
<feature type="domain" description="AP2/ERF" evidence="7">
    <location>
        <begin position="228"/>
        <end position="286"/>
    </location>
</feature>
<accession>A0A438DR83</accession>
<dbReference type="SUPFAM" id="SSF54171">
    <property type="entry name" value="DNA-binding domain"/>
    <property type="match status" value="1"/>
</dbReference>
<dbReference type="GO" id="GO:0003700">
    <property type="term" value="F:DNA-binding transcription factor activity"/>
    <property type="evidence" value="ECO:0007669"/>
    <property type="project" value="InterPro"/>
</dbReference>
<keyword evidence="3" id="KW-0238">DNA-binding</keyword>
<dbReference type="PRINTS" id="PR00367">
    <property type="entry name" value="ETHRSPELEMNT"/>
</dbReference>
<dbReference type="GO" id="GO:0005634">
    <property type="term" value="C:nucleus"/>
    <property type="evidence" value="ECO:0007669"/>
    <property type="project" value="UniProtKB-SubCell"/>
</dbReference>
<dbReference type="Gene3D" id="3.30.730.10">
    <property type="entry name" value="AP2/ERF domain"/>
    <property type="match status" value="1"/>
</dbReference>
<comment type="similarity">
    <text evidence="6">Belongs to the AP2/ERF transcription factor family. ERF subfamily.</text>
</comment>
<dbReference type="InterPro" id="IPR016177">
    <property type="entry name" value="DNA-bd_dom_sf"/>
</dbReference>
<comment type="caution">
    <text evidence="8">The sequence shown here is derived from an EMBL/GenBank/DDBJ whole genome shotgun (WGS) entry which is preliminary data.</text>
</comment>
<dbReference type="EMBL" id="QGNW01001517">
    <property type="protein sequence ID" value="RVW37997.1"/>
    <property type="molecule type" value="Genomic_DNA"/>
</dbReference>
<evidence type="ECO:0000256" key="3">
    <source>
        <dbReference type="ARBA" id="ARBA00023125"/>
    </source>
</evidence>
<evidence type="ECO:0000256" key="6">
    <source>
        <dbReference type="ARBA" id="ARBA00024343"/>
    </source>
</evidence>
<evidence type="ECO:0000256" key="1">
    <source>
        <dbReference type="ARBA" id="ARBA00004123"/>
    </source>
</evidence>
<dbReference type="GO" id="GO:0009873">
    <property type="term" value="P:ethylene-activated signaling pathway"/>
    <property type="evidence" value="ECO:0007669"/>
    <property type="project" value="InterPro"/>
</dbReference>
<dbReference type="InterPro" id="IPR001471">
    <property type="entry name" value="AP2/ERF_dom"/>
</dbReference>
<protein>
    <submittedName>
        <fullName evidence="8">Ethylene-responsive transcription factor ERF091</fullName>
    </submittedName>
</protein>
<organism evidence="8 9">
    <name type="scientific">Vitis vinifera</name>
    <name type="common">Grape</name>
    <dbReference type="NCBI Taxonomy" id="29760"/>
    <lineage>
        <taxon>Eukaryota</taxon>
        <taxon>Viridiplantae</taxon>
        <taxon>Streptophyta</taxon>
        <taxon>Embryophyta</taxon>
        <taxon>Tracheophyta</taxon>
        <taxon>Spermatophyta</taxon>
        <taxon>Magnoliopsida</taxon>
        <taxon>eudicotyledons</taxon>
        <taxon>Gunneridae</taxon>
        <taxon>Pentapetalae</taxon>
        <taxon>rosids</taxon>
        <taxon>Vitales</taxon>
        <taxon>Vitaceae</taxon>
        <taxon>Viteae</taxon>
        <taxon>Vitis</taxon>
    </lineage>
</organism>
<dbReference type="AlphaFoldDB" id="A0A438DR83"/>
<dbReference type="InterPro" id="IPR044808">
    <property type="entry name" value="ERF_plant"/>
</dbReference>
<dbReference type="SMART" id="SM00380">
    <property type="entry name" value="AP2"/>
    <property type="match status" value="1"/>
</dbReference>
<dbReference type="CDD" id="cd00018">
    <property type="entry name" value="AP2"/>
    <property type="match status" value="1"/>
</dbReference>
<name>A0A438DR83_VITVI</name>
<keyword evidence="2" id="KW-0805">Transcription regulation</keyword>
<keyword evidence="5" id="KW-0539">Nucleus</keyword>
<dbReference type="PANTHER" id="PTHR31190:SF173">
    <property type="entry name" value="PATHOGENESIS-RELATED GENES TRANSCRIPTIONAL ACTIVATOR PTI5"/>
    <property type="match status" value="1"/>
</dbReference>
<gene>
    <name evidence="8" type="primary">ERF091_0</name>
    <name evidence="8" type="ORF">CK203_084198</name>
</gene>
<dbReference type="InterPro" id="IPR036955">
    <property type="entry name" value="AP2/ERF_dom_sf"/>
</dbReference>
<dbReference type="Proteomes" id="UP000288805">
    <property type="component" value="Unassembled WGS sequence"/>
</dbReference>
<reference evidence="8 9" key="1">
    <citation type="journal article" date="2018" name="PLoS Genet.">
        <title>Population sequencing reveals clonal diversity and ancestral inbreeding in the grapevine cultivar Chardonnay.</title>
        <authorList>
            <person name="Roach M.J."/>
            <person name="Johnson D.L."/>
            <person name="Bohlmann J."/>
            <person name="van Vuuren H.J."/>
            <person name="Jones S.J."/>
            <person name="Pretorius I.S."/>
            <person name="Schmidt S.A."/>
            <person name="Borneman A.R."/>
        </authorList>
    </citation>
    <scope>NUCLEOTIDE SEQUENCE [LARGE SCALE GENOMIC DNA]</scope>
    <source>
        <strain evidence="9">cv. Chardonnay</strain>
        <tissue evidence="8">Leaf</tissue>
    </source>
</reference>
<sequence>MSNLGARVYLNFEHPPGKSKHSEKPIQYGCIFHIACEQPLQSPRGRIAELSYGSWRGSKYGSSIGLLNQESPWKQGFEKCLATRSVSEEMANYISSLPISPFFKASNMATGGDPHAASEAMLENVWASFIGGAEFSGETEKTPELSKAWEGLPCLDGRDGSMEILQRLPSLGRWISMGAETWEELLDSTIPERNTEQSCNHDLDNSTTSSISGTKVNAMKTEKVASPHYRGVRRRPWGKYAAEIRDSTRKGARVWLGTFETAEEAALAYDKAALRIRGAKAYLNFPLETVARARGIACSGKGLSYSSTASQAYGSASPILGCNERISNPRKRPSTNWEENNEVKMERPPSKKMVSLEDVYWNEFDVLEFPDLGSDYLDSLLSSI</sequence>
<evidence type="ECO:0000256" key="5">
    <source>
        <dbReference type="ARBA" id="ARBA00023242"/>
    </source>
</evidence>
<evidence type="ECO:0000313" key="8">
    <source>
        <dbReference type="EMBL" id="RVW37997.1"/>
    </source>
</evidence>
<evidence type="ECO:0000256" key="4">
    <source>
        <dbReference type="ARBA" id="ARBA00023163"/>
    </source>
</evidence>
<dbReference type="FunFam" id="3.30.730.10:FF:000001">
    <property type="entry name" value="Ethylene-responsive transcription factor 2"/>
    <property type="match status" value="1"/>
</dbReference>
<dbReference type="PANTHER" id="PTHR31190">
    <property type="entry name" value="DNA-BINDING DOMAIN"/>
    <property type="match status" value="1"/>
</dbReference>
<dbReference type="GO" id="GO:0003677">
    <property type="term" value="F:DNA binding"/>
    <property type="evidence" value="ECO:0007669"/>
    <property type="project" value="UniProtKB-KW"/>
</dbReference>
<proteinExistence type="inferred from homology"/>
<dbReference type="Pfam" id="PF00847">
    <property type="entry name" value="AP2"/>
    <property type="match status" value="1"/>
</dbReference>